<feature type="domain" description="HAMP" evidence="4">
    <location>
        <begin position="183"/>
        <end position="236"/>
    </location>
</feature>
<dbReference type="PROSITE" id="PS50887">
    <property type="entry name" value="GGDEF"/>
    <property type="match status" value="1"/>
</dbReference>
<dbReference type="PANTHER" id="PTHR46663:SF3">
    <property type="entry name" value="SLL0267 PROTEIN"/>
    <property type="match status" value="1"/>
</dbReference>
<evidence type="ECO:0000259" key="4">
    <source>
        <dbReference type="PROSITE" id="PS50885"/>
    </source>
</evidence>
<dbReference type="Proteomes" id="UP000051221">
    <property type="component" value="Unassembled WGS sequence"/>
</dbReference>
<evidence type="ECO:0000313" key="6">
    <source>
        <dbReference type="EMBL" id="KQH88062.1"/>
    </source>
</evidence>
<reference evidence="6 7" key="1">
    <citation type="submission" date="2015-08" db="EMBL/GenBank/DDBJ databases">
        <title>Antibacterial properties of a collection of Vibrionaceae strains.</title>
        <authorList>
            <person name="Giubergia S."/>
        </authorList>
    </citation>
    <scope>NUCLEOTIDE SEQUENCE [LARGE SCALE GENOMIC DNA]</scope>
    <source>
        <strain evidence="6 7">S0821</strain>
    </source>
</reference>
<dbReference type="RefSeq" id="WP_055465091.1">
    <property type="nucleotide sequence ID" value="NZ_LKHS01000001.1"/>
</dbReference>
<dbReference type="InterPro" id="IPR003660">
    <property type="entry name" value="HAMP_dom"/>
</dbReference>
<dbReference type="InterPro" id="IPR029787">
    <property type="entry name" value="Nucleotide_cyclase"/>
</dbReference>
<dbReference type="InterPro" id="IPR000014">
    <property type="entry name" value="PAS"/>
</dbReference>
<accession>A0A0Q2RVG2</accession>
<keyword evidence="2" id="KW-0812">Transmembrane</keyword>
<dbReference type="InParanoid" id="A0A0Q2RVG2"/>
<dbReference type="FunCoup" id="A0A0Q2RVG2">
    <property type="interactions" value="45"/>
</dbReference>
<dbReference type="InterPro" id="IPR035965">
    <property type="entry name" value="PAS-like_dom_sf"/>
</dbReference>
<feature type="transmembrane region" description="Helical" evidence="2">
    <location>
        <begin position="12"/>
        <end position="31"/>
    </location>
</feature>
<feature type="domain" description="PAS" evidence="3">
    <location>
        <begin position="363"/>
        <end position="408"/>
    </location>
</feature>
<keyword evidence="7" id="KW-1185">Reference proteome</keyword>
<evidence type="ECO:0000259" key="3">
    <source>
        <dbReference type="PROSITE" id="PS50112"/>
    </source>
</evidence>
<dbReference type="PROSITE" id="PS50885">
    <property type="entry name" value="HAMP"/>
    <property type="match status" value="1"/>
</dbReference>
<dbReference type="SUPFAM" id="SSF55073">
    <property type="entry name" value="Nucleotide cyclase"/>
    <property type="match status" value="1"/>
</dbReference>
<dbReference type="PROSITE" id="PS50112">
    <property type="entry name" value="PAS"/>
    <property type="match status" value="1"/>
</dbReference>
<organism evidence="6 7">
    <name type="scientific">Vibrio furnissii</name>
    <dbReference type="NCBI Taxonomy" id="29494"/>
    <lineage>
        <taxon>Bacteria</taxon>
        <taxon>Pseudomonadati</taxon>
        <taxon>Pseudomonadota</taxon>
        <taxon>Gammaproteobacteria</taxon>
        <taxon>Vibrionales</taxon>
        <taxon>Vibrionaceae</taxon>
        <taxon>Vibrio</taxon>
    </lineage>
</organism>
<dbReference type="Pfam" id="PF00990">
    <property type="entry name" value="GGDEF"/>
    <property type="match status" value="1"/>
</dbReference>
<evidence type="ECO:0000256" key="1">
    <source>
        <dbReference type="SAM" id="Coils"/>
    </source>
</evidence>
<dbReference type="InterPro" id="IPR052163">
    <property type="entry name" value="DGC-Regulatory_Protein"/>
</dbReference>
<dbReference type="SMART" id="SM00267">
    <property type="entry name" value="GGDEF"/>
    <property type="match status" value="1"/>
</dbReference>
<comment type="caution">
    <text evidence="6">The sequence shown here is derived from an EMBL/GenBank/DDBJ whole genome shotgun (WGS) entry which is preliminary data.</text>
</comment>
<protein>
    <submittedName>
        <fullName evidence="6">Diguanylate cyclase</fullName>
    </submittedName>
</protein>
<dbReference type="GO" id="GO:0007165">
    <property type="term" value="P:signal transduction"/>
    <property type="evidence" value="ECO:0007669"/>
    <property type="project" value="InterPro"/>
</dbReference>
<feature type="coiled-coil region" evidence="1">
    <location>
        <begin position="228"/>
        <end position="262"/>
    </location>
</feature>
<dbReference type="Pfam" id="PF13188">
    <property type="entry name" value="PAS_8"/>
    <property type="match status" value="2"/>
</dbReference>
<dbReference type="CDD" id="cd06225">
    <property type="entry name" value="HAMP"/>
    <property type="match status" value="1"/>
</dbReference>
<feature type="domain" description="GGDEF" evidence="5">
    <location>
        <begin position="520"/>
        <end position="652"/>
    </location>
</feature>
<keyword evidence="2" id="KW-1133">Transmembrane helix</keyword>
<dbReference type="InterPro" id="IPR000160">
    <property type="entry name" value="GGDEF_dom"/>
</dbReference>
<dbReference type="EMBL" id="LKHS01000001">
    <property type="protein sequence ID" value="KQH88062.1"/>
    <property type="molecule type" value="Genomic_DNA"/>
</dbReference>
<dbReference type="CDD" id="cd01949">
    <property type="entry name" value="GGDEF"/>
    <property type="match status" value="1"/>
</dbReference>
<evidence type="ECO:0000313" key="7">
    <source>
        <dbReference type="Proteomes" id="UP000051221"/>
    </source>
</evidence>
<dbReference type="Gene3D" id="3.30.450.20">
    <property type="entry name" value="PAS domain"/>
    <property type="match status" value="2"/>
</dbReference>
<dbReference type="Gene3D" id="6.10.340.10">
    <property type="match status" value="1"/>
</dbReference>
<dbReference type="SMART" id="SM00091">
    <property type="entry name" value="PAS"/>
    <property type="match status" value="2"/>
</dbReference>
<keyword evidence="1" id="KW-0175">Coiled coil</keyword>
<evidence type="ECO:0000256" key="2">
    <source>
        <dbReference type="SAM" id="Phobius"/>
    </source>
</evidence>
<dbReference type="PANTHER" id="PTHR46663">
    <property type="entry name" value="DIGUANYLATE CYCLASE DGCT-RELATED"/>
    <property type="match status" value="1"/>
</dbReference>
<dbReference type="SUPFAM" id="SSF158472">
    <property type="entry name" value="HAMP domain-like"/>
    <property type="match status" value="1"/>
</dbReference>
<sequence>MSELSLRTKLLLPIFMLMTLIFVIAQGFGLYTGTQLRQTNLIERVNVLSKGVAYNLQAAMVFDDQLAAQEVLSAFSADKDVVRVKLYDAAEQLFAMYERYDSSAPIPNAQQREQIQRQQYAISEDYIYLRVPVVIDETHGASLRVIISKQSIAQLYQSAMYNATFFFSLLFMGGLILYWMAQRMILSPVLALNQAVQAYIERQERRQTLVRRADDEIGHLVQAFNTMLDKLDQRERQVLFTLDKLEQEKSFANEVVDTVQHALVVVDAMGMILHANDAANHVFKCTRAYLRGANLLHVLKTDQLDVIQASIRNETQLDEQLVVATDVRSQPLLLRVGSRALSRDGQTLFAIQDVTQIEIARRRQRLAAAVFENSQDGLMVLNAQGDITLLNPAVSQLIGYHRDALLDQPLRHSVAWRQLSLLMPAITEAVAAQGHWQGEVWEQHQDGHLVPLLIKVNRISLPEAPHDDDMVFMISDLSNIKEMERLAYLAHHDSLTGLANRSELYRVVEDILASNHNTLVPFALIYLDLDGFKQVNDSFGHDAGDEVLKQVSERLLSQVRSHDLVARLSGDEFVLVIYPSERDSVTHLANRLLTVIAQDMVYRGQVLRVGASMGVYYVDDANLDLDTVMKSADSAMYQAKCAGKGRYILMDHTRQRTLNS</sequence>
<keyword evidence="2" id="KW-0472">Membrane</keyword>
<dbReference type="AlphaFoldDB" id="A0A0Q2RVG2"/>
<dbReference type="SUPFAM" id="SSF55785">
    <property type="entry name" value="PYP-like sensor domain (PAS domain)"/>
    <property type="match status" value="2"/>
</dbReference>
<dbReference type="GO" id="GO:0016020">
    <property type="term" value="C:membrane"/>
    <property type="evidence" value="ECO:0007669"/>
    <property type="project" value="InterPro"/>
</dbReference>
<dbReference type="CDD" id="cd00130">
    <property type="entry name" value="PAS"/>
    <property type="match status" value="1"/>
</dbReference>
<dbReference type="InterPro" id="IPR043128">
    <property type="entry name" value="Rev_trsase/Diguanyl_cyclase"/>
</dbReference>
<dbReference type="Pfam" id="PF17152">
    <property type="entry name" value="CHASE8"/>
    <property type="match status" value="1"/>
</dbReference>
<dbReference type="InterPro" id="IPR033417">
    <property type="entry name" value="CHASE8"/>
</dbReference>
<dbReference type="Gene3D" id="3.30.70.270">
    <property type="match status" value="1"/>
</dbReference>
<dbReference type="SMART" id="SM00304">
    <property type="entry name" value="HAMP"/>
    <property type="match status" value="1"/>
</dbReference>
<name>A0A0Q2RVG2_VIBFU</name>
<dbReference type="NCBIfam" id="TIGR00254">
    <property type="entry name" value="GGDEF"/>
    <property type="match status" value="1"/>
</dbReference>
<feature type="transmembrane region" description="Helical" evidence="2">
    <location>
        <begin position="159"/>
        <end position="181"/>
    </location>
</feature>
<dbReference type="NCBIfam" id="TIGR00229">
    <property type="entry name" value="sensory_box"/>
    <property type="match status" value="1"/>
</dbReference>
<proteinExistence type="predicted"/>
<gene>
    <name evidence="6" type="ORF">AMR76_01895</name>
</gene>
<evidence type="ECO:0000259" key="5">
    <source>
        <dbReference type="PROSITE" id="PS50887"/>
    </source>
</evidence>